<dbReference type="SUPFAM" id="SSF55781">
    <property type="entry name" value="GAF domain-like"/>
    <property type="match status" value="1"/>
</dbReference>
<dbReference type="eggNOG" id="COG2203">
    <property type="taxonomic scope" value="Bacteria"/>
</dbReference>
<dbReference type="InterPro" id="IPR029016">
    <property type="entry name" value="GAF-like_dom_sf"/>
</dbReference>
<sequence length="178" mass="19993">MIHQAIKAILDKISEGNSDPDAMFSELMPAVAEALKCDRTFLYLRYPDTRMGKVPFCWCRSADIPTVLDVDWKEEPSSLPDEDPMFAAALRTAPSIFVEDVQTATPDVLNKDFEQKNFGHRALIHAHICHDGQLWGVLQPSMFGKPRVWTDEERSLIATIVEKITPLAVSYVKEAMSG</sequence>
<dbReference type="PATRIC" id="fig|1173022.3.peg.2654"/>
<reference evidence="2 3" key="1">
    <citation type="submission" date="2012-06" db="EMBL/GenBank/DDBJ databases">
        <title>Finished chromosome of genome of Crinalium epipsammum PCC 9333.</title>
        <authorList>
            <consortium name="US DOE Joint Genome Institute"/>
            <person name="Gugger M."/>
            <person name="Coursin T."/>
            <person name="Rippka R."/>
            <person name="Tandeau De Marsac N."/>
            <person name="Huntemann M."/>
            <person name="Wei C.-L."/>
            <person name="Han J."/>
            <person name="Detter J.C."/>
            <person name="Han C."/>
            <person name="Tapia R."/>
            <person name="Davenport K."/>
            <person name="Daligault H."/>
            <person name="Erkkila T."/>
            <person name="Gu W."/>
            <person name="Munk A.C.C."/>
            <person name="Teshima H."/>
            <person name="Xu Y."/>
            <person name="Chain P."/>
            <person name="Chen A."/>
            <person name="Krypides N."/>
            <person name="Mavromatis K."/>
            <person name="Markowitz V."/>
            <person name="Szeto E."/>
            <person name="Ivanova N."/>
            <person name="Mikhailova N."/>
            <person name="Ovchinnikova G."/>
            <person name="Pagani I."/>
            <person name="Pati A."/>
            <person name="Goodwin L."/>
            <person name="Peters L."/>
            <person name="Pitluck S."/>
            <person name="Woyke T."/>
            <person name="Kerfeld C."/>
        </authorList>
    </citation>
    <scope>NUCLEOTIDE SEQUENCE [LARGE SCALE GENOMIC DNA]</scope>
    <source>
        <strain evidence="2 3">PCC 9333</strain>
    </source>
</reference>
<proteinExistence type="predicted"/>
<dbReference type="InterPro" id="IPR003018">
    <property type="entry name" value="GAF"/>
</dbReference>
<keyword evidence="3" id="KW-1185">Reference proteome</keyword>
<dbReference type="KEGG" id="cep:Cri9333_2457"/>
<dbReference type="Proteomes" id="UP000010472">
    <property type="component" value="Chromosome"/>
</dbReference>
<gene>
    <name evidence="2" type="ORF">Cri9333_2457</name>
</gene>
<dbReference type="AlphaFoldDB" id="K9W0K8"/>
<dbReference type="HOGENOM" id="CLU_1523156_0_0_3"/>
<evidence type="ECO:0000313" key="3">
    <source>
        <dbReference type="Proteomes" id="UP000010472"/>
    </source>
</evidence>
<accession>K9W0K8</accession>
<dbReference type="RefSeq" id="WP_015203438.1">
    <property type="nucleotide sequence ID" value="NC_019753.1"/>
</dbReference>
<dbReference type="OrthoDB" id="511135at2"/>
<evidence type="ECO:0000259" key="1">
    <source>
        <dbReference type="Pfam" id="PF01590"/>
    </source>
</evidence>
<evidence type="ECO:0000313" key="2">
    <source>
        <dbReference type="EMBL" id="AFZ13324.1"/>
    </source>
</evidence>
<protein>
    <submittedName>
        <fullName evidence="2">GAF domain protein</fullName>
    </submittedName>
</protein>
<dbReference type="Pfam" id="PF01590">
    <property type="entry name" value="GAF"/>
    <property type="match status" value="1"/>
</dbReference>
<feature type="domain" description="GAF" evidence="1">
    <location>
        <begin position="19"/>
        <end position="162"/>
    </location>
</feature>
<name>K9W0K8_9CYAN</name>
<dbReference type="EMBL" id="CP003620">
    <property type="protein sequence ID" value="AFZ13324.1"/>
    <property type="molecule type" value="Genomic_DNA"/>
</dbReference>
<organism evidence="2 3">
    <name type="scientific">Crinalium epipsammum PCC 9333</name>
    <dbReference type="NCBI Taxonomy" id="1173022"/>
    <lineage>
        <taxon>Bacteria</taxon>
        <taxon>Bacillati</taxon>
        <taxon>Cyanobacteriota</taxon>
        <taxon>Cyanophyceae</taxon>
        <taxon>Gomontiellales</taxon>
        <taxon>Gomontiellaceae</taxon>
        <taxon>Crinalium</taxon>
    </lineage>
</organism>
<dbReference type="Gene3D" id="3.30.450.40">
    <property type="match status" value="1"/>
</dbReference>